<keyword evidence="9 12" id="KW-1133">Transmembrane helix</keyword>
<evidence type="ECO:0000256" key="10">
    <source>
        <dbReference type="ARBA" id="ARBA00023049"/>
    </source>
</evidence>
<comment type="cofactor">
    <cofactor evidence="1">
        <name>Zn(2+)</name>
        <dbReference type="ChEBI" id="CHEBI:29105"/>
    </cofactor>
</comment>
<evidence type="ECO:0000313" key="15">
    <source>
        <dbReference type="Proteomes" id="UP001196870"/>
    </source>
</evidence>
<protein>
    <submittedName>
        <fullName evidence="14">M48 family metalloprotease</fullName>
    </submittedName>
</protein>
<feature type="domain" description="Peptidase M48" evidence="13">
    <location>
        <begin position="280"/>
        <end position="457"/>
    </location>
</feature>
<reference evidence="15" key="1">
    <citation type="journal article" date="2021" name="Syst. Appl. Microbiol.">
        <title>Roseomonas hellenica sp. nov., isolated from roots of wild-growing Alkanna tinctoria.</title>
        <authorList>
            <person name="Rat A."/>
            <person name="Naranjo H.D."/>
            <person name="Lebbe L."/>
            <person name="Cnockaert M."/>
            <person name="Krigas N."/>
            <person name="Grigoriadou K."/>
            <person name="Maloupa E."/>
            <person name="Willems A."/>
        </authorList>
    </citation>
    <scope>NUCLEOTIDE SEQUENCE [LARGE SCALE GENOMIC DNA]</scope>
    <source>
        <strain evidence="15">LMG 31523</strain>
    </source>
</reference>
<evidence type="ECO:0000256" key="12">
    <source>
        <dbReference type="SAM" id="Phobius"/>
    </source>
</evidence>
<evidence type="ECO:0000259" key="13">
    <source>
        <dbReference type="Pfam" id="PF01435"/>
    </source>
</evidence>
<keyword evidence="3" id="KW-1003">Cell membrane</keyword>
<accession>A0ABS5F820</accession>
<comment type="subcellular location">
    <subcellularLocation>
        <location evidence="2">Cell membrane</location>
        <topology evidence="2">Multi-pass membrane protein</topology>
    </subcellularLocation>
</comment>
<sequence length="701" mass="73420">MLLPLAFLGLGLWEWQRGSADLEARALQRDRMAKVVATLEAWPAAANGSPDAGARFRRDGRTYAGPLALSQAKEALDDAEDTLALARFRRYLPPVLILCAALAAGLSILALLGAALLGRTGRRSREALVRGFGFVRHALPPLLGLQVLLAAIVIVAAVAFEASAILQAGALTTDGVKLLAIAAVVVGASLWTAGKALMQLRRTVGIFTPDPLPVPGRAVSAEEAPGLWRLLDDLAARLGALRPDNVVVGLTGGVFVSSGPKVLEPGGGAIGGRTLYLPLPLLPLLREDEVATIIGHELAHFSGGDTEYSLRFLPIYAGVGRSLDAVLLAGAQHDGSVSLLTRPALRLGVFVMDQFHLAVMHWSRLREFAADAAGAEVTSADAAARALLRVTAAQPRIDEALETAYRAPDDAPRDLVAAALGHAAERGLDSAADHLEERQAHPTDTHPTTRQRLDALGRAATPALLAEAAAAPAQEALSRLSAYFADPGALCREASDDFLEAARQHAEATRAALEATAAGIGTEAVALHENTRGGGFTLIGFGGALALVALVLVAIGLPATEGREAWIAIAGAGGVGLVFIVFGIGMLRRGDTPFLVLGPEAMAVAGLDRPIAWEHVLELDMSMDKGRVVTRLRLPPEAPFPARLPGGRRVKLDPKRRAVTFAAGPPRGLKAQGFAELVWRYRAAAAARALLAREASAAVFE</sequence>
<keyword evidence="8" id="KW-0862">Zinc</keyword>
<evidence type="ECO:0000256" key="7">
    <source>
        <dbReference type="ARBA" id="ARBA00022801"/>
    </source>
</evidence>
<comment type="caution">
    <text evidence="14">The sequence shown here is derived from an EMBL/GenBank/DDBJ whole genome shotgun (WGS) entry which is preliminary data.</text>
</comment>
<evidence type="ECO:0000256" key="11">
    <source>
        <dbReference type="ARBA" id="ARBA00023136"/>
    </source>
</evidence>
<feature type="transmembrane region" description="Helical" evidence="12">
    <location>
        <begin position="565"/>
        <end position="587"/>
    </location>
</feature>
<dbReference type="InterPro" id="IPR001915">
    <property type="entry name" value="Peptidase_M48"/>
</dbReference>
<keyword evidence="10 14" id="KW-0482">Metalloprotease</keyword>
<evidence type="ECO:0000256" key="1">
    <source>
        <dbReference type="ARBA" id="ARBA00001947"/>
    </source>
</evidence>
<evidence type="ECO:0000256" key="5">
    <source>
        <dbReference type="ARBA" id="ARBA00022692"/>
    </source>
</evidence>
<dbReference type="Pfam" id="PF01435">
    <property type="entry name" value="Peptidase_M48"/>
    <property type="match status" value="1"/>
</dbReference>
<organism evidence="14 15">
    <name type="scientific">Plastoroseomonas hellenica</name>
    <dbReference type="NCBI Taxonomy" id="2687306"/>
    <lineage>
        <taxon>Bacteria</taxon>
        <taxon>Pseudomonadati</taxon>
        <taxon>Pseudomonadota</taxon>
        <taxon>Alphaproteobacteria</taxon>
        <taxon>Acetobacterales</taxon>
        <taxon>Acetobacteraceae</taxon>
        <taxon>Plastoroseomonas</taxon>
    </lineage>
</organism>
<feature type="transmembrane region" description="Helical" evidence="12">
    <location>
        <begin position="138"/>
        <end position="160"/>
    </location>
</feature>
<evidence type="ECO:0000256" key="6">
    <source>
        <dbReference type="ARBA" id="ARBA00022723"/>
    </source>
</evidence>
<keyword evidence="7" id="KW-0378">Hydrolase</keyword>
<evidence type="ECO:0000256" key="2">
    <source>
        <dbReference type="ARBA" id="ARBA00004651"/>
    </source>
</evidence>
<dbReference type="Proteomes" id="UP001196870">
    <property type="component" value="Unassembled WGS sequence"/>
</dbReference>
<keyword evidence="4" id="KW-0645">Protease</keyword>
<dbReference type="PANTHER" id="PTHR43221">
    <property type="entry name" value="PROTEASE HTPX"/>
    <property type="match status" value="1"/>
</dbReference>
<evidence type="ECO:0000256" key="3">
    <source>
        <dbReference type="ARBA" id="ARBA00022475"/>
    </source>
</evidence>
<evidence type="ECO:0000256" key="8">
    <source>
        <dbReference type="ARBA" id="ARBA00022833"/>
    </source>
</evidence>
<gene>
    <name evidence="14" type="ORF">GXW71_29825</name>
</gene>
<keyword evidence="11 12" id="KW-0472">Membrane</keyword>
<keyword evidence="6" id="KW-0479">Metal-binding</keyword>
<feature type="transmembrane region" description="Helical" evidence="12">
    <location>
        <begin position="536"/>
        <end position="559"/>
    </location>
</feature>
<feature type="transmembrane region" description="Helical" evidence="12">
    <location>
        <begin position="95"/>
        <end position="117"/>
    </location>
</feature>
<name>A0ABS5F820_9PROT</name>
<proteinExistence type="predicted"/>
<keyword evidence="5 12" id="KW-0812">Transmembrane</keyword>
<feature type="transmembrane region" description="Helical" evidence="12">
    <location>
        <begin position="175"/>
        <end position="193"/>
    </location>
</feature>
<evidence type="ECO:0000256" key="9">
    <source>
        <dbReference type="ARBA" id="ARBA00022989"/>
    </source>
</evidence>
<dbReference type="GO" id="GO:0008237">
    <property type="term" value="F:metallopeptidase activity"/>
    <property type="evidence" value="ECO:0007669"/>
    <property type="project" value="UniProtKB-KW"/>
</dbReference>
<evidence type="ECO:0000256" key="4">
    <source>
        <dbReference type="ARBA" id="ARBA00022670"/>
    </source>
</evidence>
<evidence type="ECO:0000313" key="14">
    <source>
        <dbReference type="EMBL" id="MBR0668588.1"/>
    </source>
</evidence>
<dbReference type="InterPro" id="IPR050083">
    <property type="entry name" value="HtpX_protease"/>
</dbReference>
<dbReference type="PANTHER" id="PTHR43221:SF1">
    <property type="entry name" value="PROTEASE HTPX"/>
    <property type="match status" value="1"/>
</dbReference>
<keyword evidence="15" id="KW-1185">Reference proteome</keyword>
<dbReference type="EMBL" id="JAAGBB010000062">
    <property type="protein sequence ID" value="MBR0668588.1"/>
    <property type="molecule type" value="Genomic_DNA"/>
</dbReference>
<dbReference type="Gene3D" id="3.30.2010.10">
    <property type="entry name" value="Metalloproteases ('zincins'), catalytic domain"/>
    <property type="match status" value="1"/>
</dbReference>